<feature type="domain" description="Major facilitator superfamily associated" evidence="9">
    <location>
        <begin position="6"/>
        <end position="357"/>
    </location>
</feature>
<dbReference type="OrthoDB" id="9150135at2"/>
<evidence type="ECO:0000313" key="11">
    <source>
        <dbReference type="EMBL" id="TDW60148.1"/>
    </source>
</evidence>
<feature type="transmembrane region" description="Helical" evidence="8">
    <location>
        <begin position="287"/>
        <end position="308"/>
    </location>
</feature>
<gene>
    <name evidence="10" type="ORF">B6S09_03080</name>
    <name evidence="11" type="ORF">LY04_01143</name>
</gene>
<feature type="transmembrane region" description="Helical" evidence="8">
    <location>
        <begin position="132"/>
        <end position="149"/>
    </location>
</feature>
<feature type="transmembrane region" description="Helical" evidence="8">
    <location>
        <begin position="355"/>
        <end position="371"/>
    </location>
</feature>
<dbReference type="GO" id="GO:0005886">
    <property type="term" value="C:plasma membrane"/>
    <property type="evidence" value="ECO:0007669"/>
    <property type="project" value="UniProtKB-SubCell"/>
</dbReference>
<evidence type="ECO:0000256" key="8">
    <source>
        <dbReference type="SAM" id="Phobius"/>
    </source>
</evidence>
<dbReference type="RefSeq" id="WP_094277026.1">
    <property type="nucleotide sequence ID" value="NZ_NQJF01000002.1"/>
</dbReference>
<dbReference type="EMBL" id="NQJF01000002">
    <property type="protein sequence ID" value="OYD25837.1"/>
    <property type="molecule type" value="Genomic_DNA"/>
</dbReference>
<dbReference type="PANTHER" id="PTHR23522:SF10">
    <property type="entry name" value="3-PHENYLPROPIONIC ACID TRANSPORTER-RELATED"/>
    <property type="match status" value="1"/>
</dbReference>
<evidence type="ECO:0000256" key="3">
    <source>
        <dbReference type="ARBA" id="ARBA00022475"/>
    </source>
</evidence>
<comment type="caution">
    <text evidence="10">The sequence shown here is derived from an EMBL/GenBank/DDBJ whole genome shotgun (WGS) entry which is preliminary data.</text>
</comment>
<accession>A0A235CPA9</accession>
<proteinExistence type="predicted"/>
<feature type="transmembrane region" description="Helical" evidence="8">
    <location>
        <begin position="7"/>
        <end position="26"/>
    </location>
</feature>
<dbReference type="Pfam" id="PF12832">
    <property type="entry name" value="MFS_1_like"/>
    <property type="match status" value="1"/>
</dbReference>
<feature type="transmembrane region" description="Helical" evidence="8">
    <location>
        <begin position="67"/>
        <end position="86"/>
    </location>
</feature>
<evidence type="ECO:0000313" key="10">
    <source>
        <dbReference type="EMBL" id="OYD25837.1"/>
    </source>
</evidence>
<dbReference type="NCBIfam" id="NF008346">
    <property type="entry name" value="PRK11128.1"/>
    <property type="match status" value="1"/>
</dbReference>
<keyword evidence="5 8" id="KW-0812">Transmembrane</keyword>
<dbReference type="NCBIfam" id="NF037955">
    <property type="entry name" value="mfs"/>
    <property type="match status" value="1"/>
</dbReference>
<dbReference type="InterPro" id="IPR024989">
    <property type="entry name" value="MFS_assoc_dom"/>
</dbReference>
<comment type="subcellular location">
    <subcellularLocation>
        <location evidence="1">Cell inner membrane</location>
        <topology evidence="1">Multi-pass membrane protein</topology>
    </subcellularLocation>
</comment>
<keyword evidence="13" id="KW-1185">Reference proteome</keyword>
<dbReference type="GO" id="GO:0030395">
    <property type="term" value="F:lactose binding"/>
    <property type="evidence" value="ECO:0007669"/>
    <property type="project" value="TreeGrafter"/>
</dbReference>
<evidence type="ECO:0000313" key="12">
    <source>
        <dbReference type="Proteomes" id="UP000243640"/>
    </source>
</evidence>
<reference evidence="10 12" key="1">
    <citation type="submission" date="2017-08" db="EMBL/GenBank/DDBJ databases">
        <title>Draft Genome Sequence of the Marine Bacterium Oceanimonas baumannii ATCC 700832.</title>
        <authorList>
            <person name="Mcclelland W.D."/>
            <person name="Brennan M.A."/>
            <person name="Trachtenberg A.M."/>
            <person name="Maclea K.S."/>
        </authorList>
    </citation>
    <scope>NUCLEOTIDE SEQUENCE [LARGE SCALE GENOMIC DNA]</scope>
    <source>
        <strain evidence="10 12">ATCC 700832</strain>
    </source>
</reference>
<dbReference type="InterPro" id="IPR036259">
    <property type="entry name" value="MFS_trans_sf"/>
</dbReference>
<feature type="transmembrane region" description="Helical" evidence="8">
    <location>
        <begin position="233"/>
        <end position="253"/>
    </location>
</feature>
<name>A0A235CPA9_9GAMM</name>
<dbReference type="AlphaFoldDB" id="A0A235CPA9"/>
<feature type="transmembrane region" description="Helical" evidence="8">
    <location>
        <begin position="265"/>
        <end position="281"/>
    </location>
</feature>
<evidence type="ECO:0000256" key="5">
    <source>
        <dbReference type="ARBA" id="ARBA00022692"/>
    </source>
</evidence>
<dbReference type="PIRSF" id="PIRSF004925">
    <property type="entry name" value="HcaT"/>
    <property type="match status" value="1"/>
</dbReference>
<feature type="transmembrane region" description="Helical" evidence="8">
    <location>
        <begin position="320"/>
        <end position="343"/>
    </location>
</feature>
<evidence type="ECO:0000256" key="1">
    <source>
        <dbReference type="ARBA" id="ARBA00004429"/>
    </source>
</evidence>
<keyword evidence="3" id="KW-1003">Cell membrane</keyword>
<feature type="transmembrane region" description="Helical" evidence="8">
    <location>
        <begin position="92"/>
        <end position="111"/>
    </location>
</feature>
<keyword evidence="7 8" id="KW-0472">Membrane</keyword>
<evidence type="ECO:0000256" key="7">
    <source>
        <dbReference type="ARBA" id="ARBA00023136"/>
    </source>
</evidence>
<feature type="transmembrane region" description="Helical" evidence="8">
    <location>
        <begin position="32"/>
        <end position="55"/>
    </location>
</feature>
<keyword evidence="6 8" id="KW-1133">Transmembrane helix</keyword>
<evidence type="ECO:0000256" key="2">
    <source>
        <dbReference type="ARBA" id="ARBA00022448"/>
    </source>
</evidence>
<dbReference type="GO" id="GO:0015528">
    <property type="term" value="F:lactose:proton symporter activity"/>
    <property type="evidence" value="ECO:0007669"/>
    <property type="project" value="TreeGrafter"/>
</dbReference>
<evidence type="ECO:0000313" key="13">
    <source>
        <dbReference type="Proteomes" id="UP000295058"/>
    </source>
</evidence>
<evidence type="ECO:0000259" key="9">
    <source>
        <dbReference type="Pfam" id="PF12832"/>
    </source>
</evidence>
<organism evidence="10 12">
    <name type="scientific">Oceanimonas baumannii</name>
    <dbReference type="NCBI Taxonomy" id="129578"/>
    <lineage>
        <taxon>Bacteria</taxon>
        <taxon>Pseudomonadati</taxon>
        <taxon>Pseudomonadota</taxon>
        <taxon>Gammaproteobacteria</taxon>
        <taxon>Aeromonadales</taxon>
        <taxon>Aeromonadaceae</taxon>
        <taxon>Oceanimonas</taxon>
    </lineage>
</organism>
<evidence type="ECO:0000256" key="6">
    <source>
        <dbReference type="ARBA" id="ARBA00022989"/>
    </source>
</evidence>
<feature type="transmembrane region" description="Helical" evidence="8">
    <location>
        <begin position="155"/>
        <end position="174"/>
    </location>
</feature>
<dbReference type="SUPFAM" id="SSF103473">
    <property type="entry name" value="MFS general substrate transporter"/>
    <property type="match status" value="1"/>
</dbReference>
<sequence length="381" mass="41295">MTPARWLALFFALYYFGYGTFLPYWALWLGDAGAGAGLVGLLLGLGMAVRCAGILGIMGRVRSARHLLPVMQGLSVLSLLAFMAFYGWQSTVGLLVLTLAVNLVYPALIPLSEAMASRYIVQIRLDYGKARLWGSAAFIAANLAVGMLNEYGGSQWILHSMVMSLALLILLTLLQPRPAPAEQPAGRGGDSIMRVLQRPGVGRFLLITALLQGSHAFYYGFSALYWQQQGYSTTVIGYLWGLGVLAEIMIFALDRKWLAQLTARVLLAAGLLCALCRWLMLGATTELIWLVLAQLLHAGSFGLSHLGAVRFISRELDEAAVFGAQALYASIALGMVSGILLMLSGQLYPGLGGHTFWLMAALVLPVAWLLARPLSEEQQAR</sequence>
<reference evidence="11 13" key="2">
    <citation type="submission" date="2019-03" db="EMBL/GenBank/DDBJ databases">
        <title>Genomic Encyclopedia of Archaeal and Bacterial Type Strains, Phase II (KMG-II): from individual species to whole genera.</title>
        <authorList>
            <person name="Goeker M."/>
        </authorList>
    </citation>
    <scope>NUCLEOTIDE SEQUENCE [LARGE SCALE GENOMIC DNA]</scope>
    <source>
        <strain evidence="11 13">DSM 15594</strain>
    </source>
</reference>
<dbReference type="EMBL" id="SODO01000003">
    <property type="protein sequence ID" value="TDW60148.1"/>
    <property type="molecule type" value="Genomic_DNA"/>
</dbReference>
<dbReference type="Gene3D" id="1.20.1250.20">
    <property type="entry name" value="MFS general substrate transporter like domains"/>
    <property type="match status" value="2"/>
</dbReference>
<evidence type="ECO:0000256" key="4">
    <source>
        <dbReference type="ARBA" id="ARBA00022519"/>
    </source>
</evidence>
<dbReference type="InterPro" id="IPR026032">
    <property type="entry name" value="HcaT-like"/>
</dbReference>
<dbReference type="Proteomes" id="UP000295058">
    <property type="component" value="Unassembled WGS sequence"/>
</dbReference>
<protein>
    <submittedName>
        <fullName evidence="10">3-phenylpropionate MFS transporter</fullName>
    </submittedName>
    <submittedName>
        <fullName evidence="11">PPP family 3-phenylpropionic acid transporter</fullName>
    </submittedName>
</protein>
<dbReference type="Proteomes" id="UP000243640">
    <property type="component" value="Unassembled WGS sequence"/>
</dbReference>
<dbReference type="PANTHER" id="PTHR23522">
    <property type="entry name" value="BLL5896 PROTEIN"/>
    <property type="match status" value="1"/>
</dbReference>
<keyword evidence="2" id="KW-0813">Transport</keyword>
<feature type="transmembrane region" description="Helical" evidence="8">
    <location>
        <begin position="201"/>
        <end position="221"/>
    </location>
</feature>
<keyword evidence="4" id="KW-0997">Cell inner membrane</keyword>